<sequence>MSTPENNHGYDVPPQDRSRPEPPQSQAPSQQGPQAQAQPQPQPGAGSDQLTGPDEDPYATQTWQSATWDTTYQPVPPSLRRPPAPEAQPQPRPQPQPSPAWP</sequence>
<evidence type="ECO:0000313" key="2">
    <source>
        <dbReference type="EMBL" id="MCB5181777.1"/>
    </source>
</evidence>
<evidence type="ECO:0000256" key="1">
    <source>
        <dbReference type="SAM" id="MobiDB-lite"/>
    </source>
</evidence>
<keyword evidence="3" id="KW-1185">Reference proteome</keyword>
<evidence type="ECO:0000313" key="3">
    <source>
        <dbReference type="Proteomes" id="UP001199054"/>
    </source>
</evidence>
<name>A0ABS8BB08_9ACTN</name>
<dbReference type="EMBL" id="JAJAUY010000089">
    <property type="protein sequence ID" value="MCB5181777.1"/>
    <property type="molecule type" value="Genomic_DNA"/>
</dbReference>
<evidence type="ECO:0008006" key="4">
    <source>
        <dbReference type="Google" id="ProtNLM"/>
    </source>
</evidence>
<accession>A0ABS8BB08</accession>
<gene>
    <name evidence="2" type="ORF">LG632_20645</name>
</gene>
<comment type="caution">
    <text evidence="2">The sequence shown here is derived from an EMBL/GenBank/DDBJ whole genome shotgun (WGS) entry which is preliminary data.</text>
</comment>
<reference evidence="2 3" key="1">
    <citation type="submission" date="2021-10" db="EMBL/GenBank/DDBJ databases">
        <title>Streptomyces sp. strain SMC 277, a novel streptomycete isolated from soil.</title>
        <authorList>
            <person name="Chanama M."/>
        </authorList>
    </citation>
    <scope>NUCLEOTIDE SEQUENCE [LARGE SCALE GENOMIC DNA]</scope>
    <source>
        <strain evidence="2 3">SMC 277</strain>
    </source>
</reference>
<feature type="compositionally biased region" description="Low complexity" evidence="1">
    <location>
        <begin position="24"/>
        <end position="47"/>
    </location>
</feature>
<proteinExistence type="predicted"/>
<feature type="compositionally biased region" description="Pro residues" evidence="1">
    <location>
        <begin position="74"/>
        <end position="102"/>
    </location>
</feature>
<dbReference type="Proteomes" id="UP001199054">
    <property type="component" value="Unassembled WGS sequence"/>
</dbReference>
<feature type="non-terminal residue" evidence="2">
    <location>
        <position position="102"/>
    </location>
</feature>
<organism evidence="2 3">
    <name type="scientific">Streptomyces antimicrobicus</name>
    <dbReference type="NCBI Taxonomy" id="2883108"/>
    <lineage>
        <taxon>Bacteria</taxon>
        <taxon>Bacillati</taxon>
        <taxon>Actinomycetota</taxon>
        <taxon>Actinomycetes</taxon>
        <taxon>Kitasatosporales</taxon>
        <taxon>Streptomycetaceae</taxon>
        <taxon>Streptomyces</taxon>
    </lineage>
</organism>
<feature type="region of interest" description="Disordered" evidence="1">
    <location>
        <begin position="1"/>
        <end position="102"/>
    </location>
</feature>
<protein>
    <recommendedName>
        <fullName evidence="4">Serine protease</fullName>
    </recommendedName>
</protein>
<feature type="compositionally biased region" description="Polar residues" evidence="1">
    <location>
        <begin position="59"/>
        <end position="73"/>
    </location>
</feature>